<dbReference type="InterPro" id="IPR029044">
    <property type="entry name" value="Nucleotide-diphossugar_trans"/>
</dbReference>
<keyword evidence="1" id="KW-0812">Transmembrane</keyword>
<dbReference type="Gene3D" id="3.90.550.10">
    <property type="entry name" value="Spore Coat Polysaccharide Biosynthesis Protein SpsA, Chain A"/>
    <property type="match status" value="1"/>
</dbReference>
<keyword evidence="1" id="KW-0472">Membrane</keyword>
<reference evidence="3" key="2">
    <citation type="journal article" date="2024" name="Antonie Van Leeuwenhoek">
        <title>Roseihalotalea indica gen. nov., sp. nov., a halophilic Bacteroidetes from mesopelagic Southwest Indian Ocean with higher carbohydrate metabolic potential.</title>
        <authorList>
            <person name="Chen B."/>
            <person name="Zhang M."/>
            <person name="Lin D."/>
            <person name="Ye J."/>
            <person name="Tang K."/>
        </authorList>
    </citation>
    <scope>NUCLEOTIDE SEQUENCE</scope>
    <source>
        <strain evidence="3">TK19036</strain>
    </source>
</reference>
<dbReference type="PANTHER" id="PTHR43179:SF7">
    <property type="entry name" value="RHAMNOSYLTRANSFERASE WBBL"/>
    <property type="match status" value="1"/>
</dbReference>
<feature type="domain" description="Glycosyltransferase 2-like" evidence="2">
    <location>
        <begin position="8"/>
        <end position="152"/>
    </location>
</feature>
<feature type="transmembrane region" description="Helical" evidence="1">
    <location>
        <begin position="271"/>
        <end position="294"/>
    </location>
</feature>
<dbReference type="Pfam" id="PF00535">
    <property type="entry name" value="Glycos_transf_2"/>
    <property type="match status" value="1"/>
</dbReference>
<reference evidence="3" key="1">
    <citation type="journal article" date="2023" name="Comput. Struct. Biotechnol. J.">
        <title>Discovery of a novel marine Bacteroidetes with a rich repertoire of carbohydrate-active enzymes.</title>
        <authorList>
            <person name="Chen B."/>
            <person name="Liu G."/>
            <person name="Chen Q."/>
            <person name="Wang H."/>
            <person name="Liu L."/>
            <person name="Tang K."/>
        </authorList>
    </citation>
    <scope>NUCLEOTIDE SEQUENCE</scope>
    <source>
        <strain evidence="3">TK19036</strain>
    </source>
</reference>
<evidence type="ECO:0000259" key="2">
    <source>
        <dbReference type="Pfam" id="PF00535"/>
    </source>
</evidence>
<dbReference type="CDD" id="cd04186">
    <property type="entry name" value="GT_2_like_c"/>
    <property type="match status" value="1"/>
</dbReference>
<dbReference type="AlphaFoldDB" id="A0AA49GMI4"/>
<dbReference type="PANTHER" id="PTHR43179">
    <property type="entry name" value="RHAMNOSYLTRANSFERASE WBBL"/>
    <property type="match status" value="1"/>
</dbReference>
<name>A0AA49GMI4_9BACT</name>
<dbReference type="SUPFAM" id="SSF53448">
    <property type="entry name" value="Nucleotide-diphospho-sugar transferases"/>
    <property type="match status" value="1"/>
</dbReference>
<accession>A0AA49GMI4</accession>
<protein>
    <submittedName>
        <fullName evidence="3">Glycosyltransferase family 2 protein</fullName>
    </submittedName>
</protein>
<sequence>MMETTDLTIAIVNYNTKDLLRSCIASIYTQTRGISFTVIVVDNASRDGSVEMLEQEFPQVKIIQNTKNVGFPSAVNKALAIANSRYFVLFNSDAKPLNNAFSIMTSYMDLHPEVGICGPQLYFPDGKPQKSHYPFRYPKGRWKWPVMPRIKQLRELLQGNTEYHYQPKRIPVAVPKEPRAVQWPRGVCFMIRGECMEQVGEMDQNIFIYTDEVDYAWRAYKEGWERHIIPEAKVSHEQGASTKKNASLMNIIHIQSDYYYFYKHFGLVGWLYLRLGYFLGALLALLLSIVTSAYRHLRVKRVPQQHFADFRDLLMLSTLTKKVLPRDAR</sequence>
<evidence type="ECO:0000256" key="1">
    <source>
        <dbReference type="SAM" id="Phobius"/>
    </source>
</evidence>
<gene>
    <name evidence="3" type="ORF">K4G66_23310</name>
</gene>
<proteinExistence type="predicted"/>
<organism evidence="3">
    <name type="scientific">Roseihalotalea indica</name>
    <dbReference type="NCBI Taxonomy" id="2867963"/>
    <lineage>
        <taxon>Bacteria</taxon>
        <taxon>Pseudomonadati</taxon>
        <taxon>Bacteroidota</taxon>
        <taxon>Cytophagia</taxon>
        <taxon>Cytophagales</taxon>
        <taxon>Catalimonadaceae</taxon>
        <taxon>Roseihalotalea</taxon>
    </lineage>
</organism>
<dbReference type="EMBL" id="CP120682">
    <property type="protein sequence ID" value="WKN35310.1"/>
    <property type="molecule type" value="Genomic_DNA"/>
</dbReference>
<keyword evidence="1" id="KW-1133">Transmembrane helix</keyword>
<dbReference type="InterPro" id="IPR001173">
    <property type="entry name" value="Glyco_trans_2-like"/>
</dbReference>
<evidence type="ECO:0000313" key="3">
    <source>
        <dbReference type="EMBL" id="WKN35310.1"/>
    </source>
</evidence>